<sequence>MPAGGDEDAGWATWPAAMPAAEPAAAAAAVDARAVSAAPPAVGTSPPRPPRLPAAVEHIAEGDLSTGTRTLLTVRAAGPPPDATCSPNTHGAPLPLPGLPPPPPPSRPDLPDCGPSATTTPDADADARADAVAGGAHAAIMTSETDFGDVQSRITLRASPAAARRFAPAALGYAAAAAAAATAAVARTARAASSPTAGAPPSASPGARGSPRGGPPPDSPDRSQADLSARGLAGSVLGLLNGDGARRTDAPRPPTSTSAAAGGAPAMATCASAGGRAREVGSDSRASAAPGCKTGDYPKQPTAPMPPQDFGYFWRWIFGICVVNFDLELGQAIEHTFPDDLGLSDAERRTIAFTAFPDSNSIGHTGDSVFDFRIKSSEAASKLYTPQSAHHQHHPPHPPSAGGPLERGASRDQLASTGPAAREPWEGRSAGSPRSPASATLTVTTPTFAAAVPLAYRGAAQATSTTAASATASAASTALTFSSLRTSRTTTTAATALPTPDGGEAKPRWFPYTQLALPAGCHVDSDGHLYAYVFFRQIQDPSNRRGFFQKSLVLLTPHPWPALFLELIYRFGVHYMHFYSNAPGIPAIRNGPDAATYFNQMFARLKDEVSSWPAPPSAASPHSSYASIPLALPFFHLKLHYSFPPHAHFPQSFDKPISFSAHSRPPSPGSQTATTATRLKPCCPARIFQLFQRCPEVLWTLWELVLLGEPVLVLADTPGGCSQVVHALVELVKPLPFGGDYRPYFTIQDADIKTLASRHRAPSAAVLLGVTNPVFSKLLEHWPHVLRVGRAFRSADGPGGMGGATSSAAGADAHATLAAQAGVSYSPKPPKKLGLASLLASPSSSAAVSSVASRLHGATGSYAHLGLAGIASADGGLAHLRTPRPLELVDGAAPGSDSPPRAMALPAPVPLPAPLPTPLATLLPAASTDAPPSAGGGYPSAPLSASSPPAALLSTPLPPMERTLSAGGTLRPVGAAAAASGGGGGGGAPSEERRAAWPELKYEALVGATGGVPAAGGVASFTASSGPSDPEPALLFRPFADATALTRGFEDSVVDTHVLTLTTKHKPFVSKDRKLLKEVIEASIRGKPTYTLNNALRRHFMELTDRFLQPLNRFLVEGITSRQPHADRLDELTRRPDIRPFRQDAFLQSIEGASQLPVLPVGYKRNGVALYKRFLKSPHFGAWLQHRTAEINRAWHHQYLDALGRADMAAWATAKAARGHHIELIDLMLRVRDDLQAYAPYFRVDPATGAVSSRHDDVATPTAPSFTATTAAAVVGEAAAVAGHDALAGGRGDAADAAVCPTDEATEADAASEAATTAASARTSVKSASAAAASVAMDAMGGCLPTVAQFRTLQAQYAVLRAALPPDLQPSNPHP</sequence>
<feature type="region of interest" description="Disordered" evidence="2">
    <location>
        <begin position="74"/>
        <end position="128"/>
    </location>
</feature>
<feature type="compositionally biased region" description="Low complexity" evidence="2">
    <location>
        <begin position="111"/>
        <end position="122"/>
    </location>
</feature>
<dbReference type="PANTHER" id="PTHR13677">
    <property type="entry name" value="LD41638P"/>
    <property type="match status" value="1"/>
</dbReference>
<evidence type="ECO:0000313" key="5">
    <source>
        <dbReference type="Proteomes" id="UP000274922"/>
    </source>
</evidence>
<dbReference type="GO" id="GO:0055037">
    <property type="term" value="C:recycling endosome"/>
    <property type="evidence" value="ECO:0007669"/>
    <property type="project" value="TreeGrafter"/>
</dbReference>
<feature type="region of interest" description="Disordered" evidence="2">
    <location>
        <begin position="192"/>
        <end position="226"/>
    </location>
</feature>
<feature type="region of interest" description="Disordered" evidence="2">
    <location>
        <begin position="888"/>
        <end position="967"/>
    </location>
</feature>
<evidence type="ECO:0000256" key="1">
    <source>
        <dbReference type="ARBA" id="ARBA00007159"/>
    </source>
</evidence>
<evidence type="ECO:0000256" key="2">
    <source>
        <dbReference type="SAM" id="MobiDB-lite"/>
    </source>
</evidence>
<dbReference type="STRING" id="1555241.A0A4P9XGG5"/>
<proteinExistence type="inferred from homology"/>
<feature type="compositionally biased region" description="Low complexity" evidence="2">
    <location>
        <begin position="918"/>
        <end position="955"/>
    </location>
</feature>
<dbReference type="PANTHER" id="PTHR13677:SF0">
    <property type="entry name" value="LD41638P"/>
    <property type="match status" value="1"/>
</dbReference>
<keyword evidence="5" id="KW-1185">Reference proteome</keyword>
<accession>A0A4P9XGG5</accession>
<evidence type="ECO:0000313" key="4">
    <source>
        <dbReference type="EMBL" id="RKP04270.1"/>
    </source>
</evidence>
<feature type="compositionally biased region" description="Low complexity" evidence="2">
    <location>
        <begin position="427"/>
        <end position="439"/>
    </location>
</feature>
<comment type="similarity">
    <text evidence="1">Belongs to the DENND6 family.</text>
</comment>
<feature type="compositionally biased region" description="Pro residues" evidence="2">
    <location>
        <begin position="94"/>
        <end position="108"/>
    </location>
</feature>
<dbReference type="PROSITE" id="PS50211">
    <property type="entry name" value="DENN"/>
    <property type="match status" value="1"/>
</dbReference>
<feature type="region of interest" description="Disordered" evidence="2">
    <location>
        <begin position="384"/>
        <end position="439"/>
    </location>
</feature>
<reference evidence="5" key="1">
    <citation type="journal article" date="2018" name="Nat. Microbiol.">
        <title>Leveraging single-cell genomics to expand the fungal tree of life.</title>
        <authorList>
            <person name="Ahrendt S.R."/>
            <person name="Quandt C.A."/>
            <person name="Ciobanu D."/>
            <person name="Clum A."/>
            <person name="Salamov A."/>
            <person name="Andreopoulos B."/>
            <person name="Cheng J.F."/>
            <person name="Woyke T."/>
            <person name="Pelin A."/>
            <person name="Henrissat B."/>
            <person name="Reynolds N.K."/>
            <person name="Benny G.L."/>
            <person name="Smith M.E."/>
            <person name="James T.Y."/>
            <person name="Grigoriev I.V."/>
        </authorList>
    </citation>
    <scope>NUCLEOTIDE SEQUENCE [LARGE SCALE GENOMIC DNA]</scope>
    <source>
        <strain evidence="5">ATCC 52028</strain>
    </source>
</reference>
<gene>
    <name evidence="4" type="ORF">CXG81DRAFT_23046</name>
</gene>
<feature type="compositionally biased region" description="Low complexity" evidence="2">
    <location>
        <begin position="255"/>
        <end position="274"/>
    </location>
</feature>
<dbReference type="InterPro" id="IPR024224">
    <property type="entry name" value="DENND6"/>
</dbReference>
<dbReference type="EMBL" id="ML014111">
    <property type="protein sequence ID" value="RKP04270.1"/>
    <property type="molecule type" value="Genomic_DNA"/>
</dbReference>
<dbReference type="InterPro" id="IPR037516">
    <property type="entry name" value="Tripartite_DENN"/>
</dbReference>
<dbReference type="OrthoDB" id="10265409at2759"/>
<feature type="domain" description="UDENN" evidence="3">
    <location>
        <begin position="318"/>
        <end position="1185"/>
    </location>
</feature>
<feature type="compositionally biased region" description="Pro residues" evidence="2">
    <location>
        <begin position="907"/>
        <end position="917"/>
    </location>
</feature>
<feature type="compositionally biased region" description="Low complexity" evidence="2">
    <location>
        <begin position="192"/>
        <end position="210"/>
    </location>
</feature>
<dbReference type="Proteomes" id="UP000274922">
    <property type="component" value="Unassembled WGS sequence"/>
</dbReference>
<protein>
    <recommendedName>
        <fullName evidence="3">UDENN domain-containing protein</fullName>
    </recommendedName>
</protein>
<feature type="region of interest" description="Disordered" evidence="2">
    <location>
        <begin position="238"/>
        <end position="304"/>
    </location>
</feature>
<dbReference type="GO" id="GO:0005085">
    <property type="term" value="F:guanyl-nucleotide exchange factor activity"/>
    <property type="evidence" value="ECO:0007669"/>
    <property type="project" value="InterPro"/>
</dbReference>
<feature type="region of interest" description="Disordered" evidence="2">
    <location>
        <begin position="31"/>
        <end position="54"/>
    </location>
</feature>
<organism evidence="4 5">
    <name type="scientific">Caulochytrium protostelioides</name>
    <dbReference type="NCBI Taxonomy" id="1555241"/>
    <lineage>
        <taxon>Eukaryota</taxon>
        <taxon>Fungi</taxon>
        <taxon>Fungi incertae sedis</taxon>
        <taxon>Chytridiomycota</taxon>
        <taxon>Chytridiomycota incertae sedis</taxon>
        <taxon>Chytridiomycetes</taxon>
        <taxon>Caulochytriales</taxon>
        <taxon>Caulochytriaceae</taxon>
        <taxon>Caulochytrium</taxon>
    </lineage>
</organism>
<feature type="compositionally biased region" description="Low complexity" evidence="2">
    <location>
        <begin position="31"/>
        <end position="42"/>
    </location>
</feature>
<name>A0A4P9XGG5_9FUNG</name>
<evidence type="ECO:0000259" key="3">
    <source>
        <dbReference type="PROSITE" id="PS50211"/>
    </source>
</evidence>